<dbReference type="GO" id="GO:0046872">
    <property type="term" value="F:metal ion binding"/>
    <property type="evidence" value="ECO:0007669"/>
    <property type="project" value="UniProtKB-KW"/>
</dbReference>
<dbReference type="Proteomes" id="UP000075901">
    <property type="component" value="Unassembled WGS sequence"/>
</dbReference>
<protein>
    <recommendedName>
        <fullName evidence="5">5'-Nucleotidase C-terminal domain-containing protein</fullName>
    </recommendedName>
</protein>
<dbReference type="GO" id="GO:0005886">
    <property type="term" value="C:plasma membrane"/>
    <property type="evidence" value="ECO:0007669"/>
    <property type="project" value="TreeGrafter"/>
</dbReference>
<keyword evidence="4" id="KW-0378">Hydrolase</keyword>
<dbReference type="PANTHER" id="PTHR11575">
    <property type="entry name" value="5'-NUCLEOTIDASE-RELATED"/>
    <property type="match status" value="1"/>
</dbReference>
<evidence type="ECO:0000313" key="6">
    <source>
        <dbReference type="EnsemblMetazoa" id="AMAM020308-PA"/>
    </source>
</evidence>
<dbReference type="SUPFAM" id="SSF55816">
    <property type="entry name" value="5'-nucleotidase (syn. UDP-sugar hydrolase), C-terminal domain"/>
    <property type="match status" value="1"/>
</dbReference>
<dbReference type="AlphaFoldDB" id="A0A182T5Z0"/>
<organism evidence="6 7">
    <name type="scientific">Anopheles maculatus</name>
    <dbReference type="NCBI Taxonomy" id="74869"/>
    <lineage>
        <taxon>Eukaryota</taxon>
        <taxon>Metazoa</taxon>
        <taxon>Ecdysozoa</taxon>
        <taxon>Arthropoda</taxon>
        <taxon>Hexapoda</taxon>
        <taxon>Insecta</taxon>
        <taxon>Pterygota</taxon>
        <taxon>Neoptera</taxon>
        <taxon>Endopterygota</taxon>
        <taxon>Diptera</taxon>
        <taxon>Nematocera</taxon>
        <taxon>Culicoidea</taxon>
        <taxon>Culicidae</taxon>
        <taxon>Anophelinae</taxon>
        <taxon>Anopheles</taxon>
        <taxon>Anopheles maculatus group</taxon>
    </lineage>
</organism>
<dbReference type="PANTHER" id="PTHR11575:SF32">
    <property type="entry name" value="APYRASE-LIKE PROTEIN"/>
    <property type="match status" value="1"/>
</dbReference>
<dbReference type="GO" id="GO:0006196">
    <property type="term" value="P:AMP catabolic process"/>
    <property type="evidence" value="ECO:0007669"/>
    <property type="project" value="TreeGrafter"/>
</dbReference>
<evidence type="ECO:0000256" key="2">
    <source>
        <dbReference type="ARBA" id="ARBA00022723"/>
    </source>
</evidence>
<keyword evidence="2" id="KW-0479">Metal-binding</keyword>
<dbReference type="GO" id="GO:0008253">
    <property type="term" value="F:5'-nucleotidase activity"/>
    <property type="evidence" value="ECO:0007669"/>
    <property type="project" value="TreeGrafter"/>
</dbReference>
<dbReference type="VEuPathDB" id="VectorBase:AMAM020308"/>
<comment type="similarity">
    <text evidence="1">Belongs to the 5'-nucleotidase family.</text>
</comment>
<keyword evidence="3" id="KW-0547">Nucleotide-binding</keyword>
<dbReference type="Gene3D" id="3.90.780.10">
    <property type="entry name" value="5'-Nucleotidase, C-terminal domain"/>
    <property type="match status" value="1"/>
</dbReference>
<accession>A0A182T5Z0</accession>
<evidence type="ECO:0000256" key="1">
    <source>
        <dbReference type="ARBA" id="ARBA00006654"/>
    </source>
</evidence>
<dbReference type="GO" id="GO:0000166">
    <property type="term" value="F:nucleotide binding"/>
    <property type="evidence" value="ECO:0007669"/>
    <property type="project" value="UniProtKB-KW"/>
</dbReference>
<dbReference type="InterPro" id="IPR036907">
    <property type="entry name" value="5'-Nucleotdase_C_sf"/>
</dbReference>
<evidence type="ECO:0000256" key="3">
    <source>
        <dbReference type="ARBA" id="ARBA00022741"/>
    </source>
</evidence>
<keyword evidence="7" id="KW-1185">Reference proteome</keyword>
<dbReference type="InterPro" id="IPR008334">
    <property type="entry name" value="5'-Nucleotdase_C"/>
</dbReference>
<evidence type="ECO:0000313" key="7">
    <source>
        <dbReference type="Proteomes" id="UP000075901"/>
    </source>
</evidence>
<dbReference type="Pfam" id="PF02872">
    <property type="entry name" value="5_nucleotid_C"/>
    <property type="match status" value="1"/>
</dbReference>
<dbReference type="InterPro" id="IPR006179">
    <property type="entry name" value="5_nucleotidase/apyrase"/>
</dbReference>
<evidence type="ECO:0000259" key="5">
    <source>
        <dbReference type="Pfam" id="PF02872"/>
    </source>
</evidence>
<dbReference type="EnsemblMetazoa" id="AMAM020308-RA">
    <property type="protein sequence ID" value="AMAM020308-PA"/>
    <property type="gene ID" value="AMAM020308"/>
</dbReference>
<proteinExistence type="inferred from homology"/>
<dbReference type="PRINTS" id="PR01607">
    <property type="entry name" value="APYRASEFAMLY"/>
</dbReference>
<reference evidence="6" key="2">
    <citation type="submission" date="2020-05" db="UniProtKB">
        <authorList>
            <consortium name="EnsemblMetazoa"/>
        </authorList>
    </citation>
    <scope>IDENTIFICATION</scope>
    <source>
        <strain evidence="6">maculatus3</strain>
    </source>
</reference>
<sequence length="178" mass="19935">MVRAFFPVYNGIALQNRGGIRGDLQTGTVTYKQLFEVLPFENQLFSLLLRGDHLMTVLEDSVRGATVVNGTVRANNLLQVSGLRVTYRISNPPGRRLVSLEVLCQQCSGEVYEPINPFREYRVAVSSFLVEGGDRFVTIAREGMDLEEGPVDLEAFEEHVERLSPLRDAGAGRIRFVF</sequence>
<reference evidence="7" key="1">
    <citation type="submission" date="2013-09" db="EMBL/GenBank/DDBJ databases">
        <title>The Genome Sequence of Anopheles maculatus species B.</title>
        <authorList>
            <consortium name="The Broad Institute Genomics Platform"/>
            <person name="Neafsey D.E."/>
            <person name="Besansky N."/>
            <person name="Howell P."/>
            <person name="Walton C."/>
            <person name="Young S.K."/>
            <person name="Zeng Q."/>
            <person name="Gargeya S."/>
            <person name="Fitzgerald M."/>
            <person name="Haas B."/>
            <person name="Abouelleil A."/>
            <person name="Allen A.W."/>
            <person name="Alvarado L."/>
            <person name="Arachchi H.M."/>
            <person name="Berlin A.M."/>
            <person name="Chapman S.B."/>
            <person name="Gainer-Dewar J."/>
            <person name="Goldberg J."/>
            <person name="Griggs A."/>
            <person name="Gujja S."/>
            <person name="Hansen M."/>
            <person name="Howarth C."/>
            <person name="Imamovic A."/>
            <person name="Ireland A."/>
            <person name="Larimer J."/>
            <person name="McCowan C."/>
            <person name="Murphy C."/>
            <person name="Pearson M."/>
            <person name="Poon T.W."/>
            <person name="Priest M."/>
            <person name="Roberts A."/>
            <person name="Saif S."/>
            <person name="Shea T."/>
            <person name="Sisk P."/>
            <person name="Sykes S."/>
            <person name="Wortman J."/>
            <person name="Nusbaum C."/>
            <person name="Birren B."/>
        </authorList>
    </citation>
    <scope>NUCLEOTIDE SEQUENCE [LARGE SCALE GENOMIC DNA]</scope>
    <source>
        <strain evidence="7">maculatus3</strain>
    </source>
</reference>
<evidence type="ECO:0000256" key="4">
    <source>
        <dbReference type="ARBA" id="ARBA00022801"/>
    </source>
</evidence>
<name>A0A182T5Z0_9DIPT</name>
<feature type="domain" description="5'-Nucleotidase C-terminal" evidence="5">
    <location>
        <begin position="12"/>
        <end position="137"/>
    </location>
</feature>